<evidence type="ECO:0000313" key="2">
    <source>
        <dbReference type="EMBL" id="QCT04554.1"/>
    </source>
</evidence>
<evidence type="ECO:0000313" key="3">
    <source>
        <dbReference type="Proteomes" id="UP000300879"/>
    </source>
</evidence>
<reference evidence="2 3" key="1">
    <citation type="submission" date="2019-05" db="EMBL/GenBank/DDBJ databases">
        <authorList>
            <person name="Chen C."/>
        </authorList>
    </citation>
    <scope>NUCLEOTIDE SEQUENCE [LARGE SCALE GENOMIC DNA]</scope>
    <source>
        <strain evidence="2 3">HB172198</strain>
    </source>
</reference>
<accession>A0A4V1G4F9</accession>
<dbReference type="EMBL" id="CP040396">
    <property type="protein sequence ID" value="QCT04554.1"/>
    <property type="molecule type" value="Genomic_DNA"/>
</dbReference>
<dbReference type="AlphaFoldDB" id="A0A4V1G4F9"/>
<dbReference type="Proteomes" id="UP000300879">
    <property type="component" value="Chromosome"/>
</dbReference>
<dbReference type="KEGG" id="palo:E6C60_3849"/>
<feature type="region of interest" description="Disordered" evidence="1">
    <location>
        <begin position="1"/>
        <end position="48"/>
    </location>
</feature>
<sequence>MASLRQKKAATYSYISPQSKPKVSRPSKKDKTWSLKSLKARVDRKQLT</sequence>
<evidence type="ECO:0000256" key="1">
    <source>
        <dbReference type="SAM" id="MobiDB-lite"/>
    </source>
</evidence>
<keyword evidence="3" id="KW-1185">Reference proteome</keyword>
<gene>
    <name evidence="2" type="ORF">E6C60_3849</name>
</gene>
<name>A0A4V1G4F9_9BACL</name>
<organism evidence="2 3">
    <name type="scientific">Paenibacillus algicola</name>
    <dbReference type="NCBI Taxonomy" id="2565926"/>
    <lineage>
        <taxon>Bacteria</taxon>
        <taxon>Bacillati</taxon>
        <taxon>Bacillota</taxon>
        <taxon>Bacilli</taxon>
        <taxon>Bacillales</taxon>
        <taxon>Paenibacillaceae</taxon>
        <taxon>Paenibacillus</taxon>
    </lineage>
</organism>
<proteinExistence type="predicted"/>
<protein>
    <submittedName>
        <fullName evidence="2">Uncharacterized protein</fullName>
    </submittedName>
</protein>